<reference evidence="3 4" key="1">
    <citation type="submission" date="2018-10" db="EMBL/GenBank/DDBJ databases">
        <authorList>
            <consortium name="Pathogen Informatics"/>
        </authorList>
    </citation>
    <scope>NUCLEOTIDE SEQUENCE [LARGE SCALE GENOMIC DNA]</scope>
</reference>
<dbReference type="InterPro" id="IPR043129">
    <property type="entry name" value="ATPase_NBD"/>
</dbReference>
<evidence type="ECO:0008006" key="5">
    <source>
        <dbReference type="Google" id="ProtNLM"/>
    </source>
</evidence>
<dbReference type="PROSITE" id="PS00406">
    <property type="entry name" value="ACTINS_1"/>
    <property type="match status" value="1"/>
</dbReference>
<dbReference type="EMBL" id="UXSR01002601">
    <property type="protein sequence ID" value="VDD78887.1"/>
    <property type="molecule type" value="Genomic_DNA"/>
</dbReference>
<comment type="function">
    <text evidence="1">Actins are highly conserved proteins that are involved in various types of cell motility and are ubiquitously expressed in all eukaryotic cells.</text>
</comment>
<dbReference type="CDD" id="cd10224">
    <property type="entry name" value="ASKHA_NBD_actin"/>
    <property type="match status" value="1"/>
</dbReference>
<accession>A0A0R3UD91</accession>
<dbReference type="STRING" id="53468.A0A0R3UD91"/>
<organism evidence="3 4">
    <name type="scientific">Mesocestoides corti</name>
    <name type="common">Flatworm</name>
    <dbReference type="NCBI Taxonomy" id="53468"/>
    <lineage>
        <taxon>Eukaryota</taxon>
        <taxon>Metazoa</taxon>
        <taxon>Spiralia</taxon>
        <taxon>Lophotrochozoa</taxon>
        <taxon>Platyhelminthes</taxon>
        <taxon>Cestoda</taxon>
        <taxon>Eucestoda</taxon>
        <taxon>Cyclophyllidea</taxon>
        <taxon>Mesocestoididae</taxon>
        <taxon>Mesocestoides</taxon>
    </lineage>
</organism>
<dbReference type="SUPFAM" id="SSF53067">
    <property type="entry name" value="Actin-like ATPase domain"/>
    <property type="match status" value="2"/>
</dbReference>
<dbReference type="FunFam" id="3.30.420.40:FF:000291">
    <property type="entry name" value="Actin, alpha skeletal muscle"/>
    <property type="match status" value="1"/>
</dbReference>
<dbReference type="AlphaFoldDB" id="A0A0R3UD91"/>
<evidence type="ECO:0000256" key="2">
    <source>
        <dbReference type="RuleBase" id="RU000487"/>
    </source>
</evidence>
<dbReference type="FunFam" id="3.30.420.40:FF:000404">
    <property type="entry name" value="Major actin"/>
    <property type="match status" value="1"/>
</dbReference>
<protein>
    <recommendedName>
        <fullName evidence="5">Actin</fullName>
    </recommendedName>
</protein>
<evidence type="ECO:0000256" key="1">
    <source>
        <dbReference type="ARBA" id="ARBA00003520"/>
    </source>
</evidence>
<evidence type="ECO:0000313" key="3">
    <source>
        <dbReference type="EMBL" id="VDD78887.1"/>
    </source>
</evidence>
<dbReference type="InterPro" id="IPR004001">
    <property type="entry name" value="Actin_CS"/>
</dbReference>
<comment type="similarity">
    <text evidence="2">Belongs to the actin family.</text>
</comment>
<dbReference type="PANTHER" id="PTHR11937">
    <property type="entry name" value="ACTIN"/>
    <property type="match status" value="1"/>
</dbReference>
<name>A0A0R3UD91_MESCO</name>
<dbReference type="Proteomes" id="UP000267029">
    <property type="component" value="Unassembled WGS sequence"/>
</dbReference>
<dbReference type="Gene3D" id="3.30.420.40">
    <property type="match status" value="2"/>
</dbReference>
<evidence type="ECO:0000313" key="4">
    <source>
        <dbReference type="Proteomes" id="UP000267029"/>
    </source>
</evidence>
<dbReference type="FunFam" id="3.90.640.10:FF:000047">
    <property type="entry name" value="Actin, alpha skeletal muscle"/>
    <property type="match status" value="1"/>
</dbReference>
<dbReference type="SMART" id="SM00268">
    <property type="entry name" value="ACTIN"/>
    <property type="match status" value="1"/>
</dbReference>
<dbReference type="OrthoDB" id="5132116at2759"/>
<dbReference type="InterPro" id="IPR004000">
    <property type="entry name" value="Actin"/>
</dbReference>
<sequence length="375" mass="42018">MAEKIQPLVVDNGSGMCKAGFAGDDSPRAVFPSIVGRPRKQGIMVGMGNKDSYVGDEAQSKRGILTLKYPIEHGIVNNWDDMEEIWHHIFYNELRVDPEEHPVLLTEVPLNPKANREKMTQIMFEAFNVPAMYVAIDAVLSLYASGRSTGIVLDSGDGISHSVPIYEGYALPHAVQRLSLAGRYLTSFLIKLYTERGYSFTTTAETEIVRDIKEKLCYVALDFDNEMNTAATSSSLEKTYELPDGQVITIGNERFRCPEALFQPNFLGLECTGIHEATYNSIMRCDLDIRQDLYANIVMSGGSTMFPGIAERMEKELTNLAPTSMRIKIIAPPERKYSVWIGGSILGSLSTFQPMWITKQKYDEFGPSIIHQKRF</sequence>
<dbReference type="Pfam" id="PF00022">
    <property type="entry name" value="Actin"/>
    <property type="match status" value="1"/>
</dbReference>
<dbReference type="Gene3D" id="3.90.640.10">
    <property type="entry name" value="Actin, Chain A, domain 4"/>
    <property type="match status" value="1"/>
</dbReference>
<gene>
    <name evidence="3" type="ORF">MCOS_LOCUS4890</name>
</gene>
<proteinExistence type="inferred from homology"/>
<dbReference type="PRINTS" id="PR00190">
    <property type="entry name" value="ACTIN"/>
</dbReference>
<keyword evidence="4" id="KW-1185">Reference proteome</keyword>